<evidence type="ECO:0000313" key="1">
    <source>
        <dbReference type="EMBL" id="KAJ6829156.1"/>
    </source>
</evidence>
<keyword evidence="2" id="KW-1185">Reference proteome</keyword>
<dbReference type="Proteomes" id="UP001140949">
    <property type="component" value="Unassembled WGS sequence"/>
</dbReference>
<evidence type="ECO:0000313" key="2">
    <source>
        <dbReference type="Proteomes" id="UP001140949"/>
    </source>
</evidence>
<organism evidence="1 2">
    <name type="scientific">Iris pallida</name>
    <name type="common">Sweet iris</name>
    <dbReference type="NCBI Taxonomy" id="29817"/>
    <lineage>
        <taxon>Eukaryota</taxon>
        <taxon>Viridiplantae</taxon>
        <taxon>Streptophyta</taxon>
        <taxon>Embryophyta</taxon>
        <taxon>Tracheophyta</taxon>
        <taxon>Spermatophyta</taxon>
        <taxon>Magnoliopsida</taxon>
        <taxon>Liliopsida</taxon>
        <taxon>Asparagales</taxon>
        <taxon>Iridaceae</taxon>
        <taxon>Iridoideae</taxon>
        <taxon>Irideae</taxon>
        <taxon>Iris</taxon>
    </lineage>
</organism>
<protein>
    <submittedName>
        <fullName evidence="1">Uncharacterized protein</fullName>
    </submittedName>
</protein>
<dbReference type="AlphaFoldDB" id="A0AAX6GK79"/>
<dbReference type="EMBL" id="JANAVB010018993">
    <property type="protein sequence ID" value="KAJ6829156.1"/>
    <property type="molecule type" value="Genomic_DNA"/>
</dbReference>
<accession>A0AAX6GK79</accession>
<proteinExistence type="predicted"/>
<gene>
    <name evidence="1" type="ORF">M6B38_360120</name>
</gene>
<reference evidence="1" key="2">
    <citation type="submission" date="2023-04" db="EMBL/GenBank/DDBJ databases">
        <authorList>
            <person name="Bruccoleri R.E."/>
            <person name="Oakeley E.J."/>
            <person name="Faust A.-M."/>
            <person name="Dessus-Babus S."/>
            <person name="Altorfer M."/>
            <person name="Burckhardt D."/>
            <person name="Oertli M."/>
            <person name="Naumann U."/>
            <person name="Petersen F."/>
            <person name="Wong J."/>
        </authorList>
    </citation>
    <scope>NUCLEOTIDE SEQUENCE</scope>
    <source>
        <strain evidence="1">GSM-AAB239-AS_SAM_17_03QT</strain>
        <tissue evidence="1">Leaf</tissue>
    </source>
</reference>
<sequence length="135" mass="15175">MPWKSRVPWHKILEASAVGRGLPLARGIVAHAEVMSASQLGDWRGRLERQGWVDVQCRRSSRSTWCPSARQRLLMARLGYIHGHDDSSLASVQTHRQVLEGRSGGVCWPRRVQRRHVARAAVRHGLVADGGSSWR</sequence>
<name>A0AAX6GK79_IRIPA</name>
<comment type="caution">
    <text evidence="1">The sequence shown here is derived from an EMBL/GenBank/DDBJ whole genome shotgun (WGS) entry which is preliminary data.</text>
</comment>
<reference evidence="1" key="1">
    <citation type="journal article" date="2023" name="GigaByte">
        <title>Genome assembly of the bearded iris, Iris pallida Lam.</title>
        <authorList>
            <person name="Bruccoleri R.E."/>
            <person name="Oakeley E.J."/>
            <person name="Faust A.M.E."/>
            <person name="Altorfer M."/>
            <person name="Dessus-Babus S."/>
            <person name="Burckhardt D."/>
            <person name="Oertli M."/>
            <person name="Naumann U."/>
            <person name="Petersen F."/>
            <person name="Wong J."/>
        </authorList>
    </citation>
    <scope>NUCLEOTIDE SEQUENCE</scope>
    <source>
        <strain evidence="1">GSM-AAB239-AS_SAM_17_03QT</strain>
    </source>
</reference>